<reference evidence="1" key="5">
    <citation type="journal article" date="2021" name="G3 (Bethesda)">
        <title>Aegilops tauschii genome assembly Aet v5.0 features greater sequence contiguity and improved annotation.</title>
        <authorList>
            <person name="Wang L."/>
            <person name="Zhu T."/>
            <person name="Rodriguez J.C."/>
            <person name="Deal K.R."/>
            <person name="Dubcovsky J."/>
            <person name="McGuire P.E."/>
            <person name="Lux T."/>
            <person name="Spannagl M."/>
            <person name="Mayer K.F.X."/>
            <person name="Baldrich P."/>
            <person name="Meyers B.C."/>
            <person name="Huo N."/>
            <person name="Gu Y.Q."/>
            <person name="Zhou H."/>
            <person name="Devos K.M."/>
            <person name="Bennetzen J.L."/>
            <person name="Unver T."/>
            <person name="Budak H."/>
            <person name="Gulick P.J."/>
            <person name="Galiba G."/>
            <person name="Kalapos B."/>
            <person name="Nelson D.R."/>
            <person name="Li P."/>
            <person name="You F.M."/>
            <person name="Luo M.C."/>
            <person name="Dvorak J."/>
        </authorList>
    </citation>
    <scope>NUCLEOTIDE SEQUENCE [LARGE SCALE GENOMIC DNA]</scope>
    <source>
        <strain evidence="1">cv. AL8/78</strain>
    </source>
</reference>
<dbReference type="Gramene" id="AET3Gv20200400.24">
    <property type="protein sequence ID" value="AET3Gv20200400.24"/>
    <property type="gene ID" value="AET3Gv20200400"/>
</dbReference>
<reference evidence="1" key="3">
    <citation type="journal article" date="2017" name="Nature">
        <title>Genome sequence of the progenitor of the wheat D genome Aegilops tauschii.</title>
        <authorList>
            <person name="Luo M.C."/>
            <person name="Gu Y.Q."/>
            <person name="Puiu D."/>
            <person name="Wang H."/>
            <person name="Twardziok S.O."/>
            <person name="Deal K.R."/>
            <person name="Huo N."/>
            <person name="Zhu T."/>
            <person name="Wang L."/>
            <person name="Wang Y."/>
            <person name="McGuire P.E."/>
            <person name="Liu S."/>
            <person name="Long H."/>
            <person name="Ramasamy R.K."/>
            <person name="Rodriguez J.C."/>
            <person name="Van S.L."/>
            <person name="Yuan L."/>
            <person name="Wang Z."/>
            <person name="Xia Z."/>
            <person name="Xiao L."/>
            <person name="Anderson O.D."/>
            <person name="Ouyang S."/>
            <person name="Liang Y."/>
            <person name="Zimin A.V."/>
            <person name="Pertea G."/>
            <person name="Qi P."/>
            <person name="Bennetzen J.L."/>
            <person name="Dai X."/>
            <person name="Dawson M.W."/>
            <person name="Muller H.G."/>
            <person name="Kugler K."/>
            <person name="Rivarola-Duarte L."/>
            <person name="Spannagl M."/>
            <person name="Mayer K.F.X."/>
            <person name="Lu F.H."/>
            <person name="Bevan M.W."/>
            <person name="Leroy P."/>
            <person name="Li P."/>
            <person name="You F.M."/>
            <person name="Sun Q."/>
            <person name="Liu Z."/>
            <person name="Lyons E."/>
            <person name="Wicker T."/>
            <person name="Salzberg S.L."/>
            <person name="Devos K.M."/>
            <person name="Dvorak J."/>
        </authorList>
    </citation>
    <scope>NUCLEOTIDE SEQUENCE [LARGE SCALE GENOMIC DNA]</scope>
    <source>
        <strain evidence="1">cv. AL8/78</strain>
    </source>
</reference>
<keyword evidence="2" id="KW-1185">Reference proteome</keyword>
<accession>A0A453E2T1</accession>
<evidence type="ECO:0000313" key="1">
    <source>
        <dbReference type="EnsemblPlants" id="AET3Gv20200400.24"/>
    </source>
</evidence>
<sequence>MLERNSWTCHYATTQVKEHNWGLIGLISHPGPAFHAV</sequence>
<dbReference type="Proteomes" id="UP000015105">
    <property type="component" value="Chromosome 3D"/>
</dbReference>
<evidence type="ECO:0000313" key="2">
    <source>
        <dbReference type="Proteomes" id="UP000015105"/>
    </source>
</evidence>
<name>A0A453E2T1_AEGTS</name>
<reference evidence="2" key="1">
    <citation type="journal article" date="2014" name="Science">
        <title>Ancient hybridizations among the ancestral genomes of bread wheat.</title>
        <authorList>
            <consortium name="International Wheat Genome Sequencing Consortium,"/>
            <person name="Marcussen T."/>
            <person name="Sandve S.R."/>
            <person name="Heier L."/>
            <person name="Spannagl M."/>
            <person name="Pfeifer M."/>
            <person name="Jakobsen K.S."/>
            <person name="Wulff B.B."/>
            <person name="Steuernagel B."/>
            <person name="Mayer K.F."/>
            <person name="Olsen O.A."/>
        </authorList>
    </citation>
    <scope>NUCLEOTIDE SEQUENCE [LARGE SCALE GENOMIC DNA]</scope>
    <source>
        <strain evidence="2">cv. AL8/78</strain>
    </source>
</reference>
<dbReference type="AlphaFoldDB" id="A0A453E2T1"/>
<reference evidence="2" key="2">
    <citation type="journal article" date="2017" name="Nat. Plants">
        <title>The Aegilops tauschii genome reveals multiple impacts of transposons.</title>
        <authorList>
            <person name="Zhao G."/>
            <person name="Zou C."/>
            <person name="Li K."/>
            <person name="Wang K."/>
            <person name="Li T."/>
            <person name="Gao L."/>
            <person name="Zhang X."/>
            <person name="Wang H."/>
            <person name="Yang Z."/>
            <person name="Liu X."/>
            <person name="Jiang W."/>
            <person name="Mao L."/>
            <person name="Kong X."/>
            <person name="Jiao Y."/>
            <person name="Jia J."/>
        </authorList>
    </citation>
    <scope>NUCLEOTIDE SEQUENCE [LARGE SCALE GENOMIC DNA]</scope>
    <source>
        <strain evidence="2">cv. AL8/78</strain>
    </source>
</reference>
<organism evidence="1 2">
    <name type="scientific">Aegilops tauschii subsp. strangulata</name>
    <name type="common">Goatgrass</name>
    <dbReference type="NCBI Taxonomy" id="200361"/>
    <lineage>
        <taxon>Eukaryota</taxon>
        <taxon>Viridiplantae</taxon>
        <taxon>Streptophyta</taxon>
        <taxon>Embryophyta</taxon>
        <taxon>Tracheophyta</taxon>
        <taxon>Spermatophyta</taxon>
        <taxon>Magnoliopsida</taxon>
        <taxon>Liliopsida</taxon>
        <taxon>Poales</taxon>
        <taxon>Poaceae</taxon>
        <taxon>BOP clade</taxon>
        <taxon>Pooideae</taxon>
        <taxon>Triticodae</taxon>
        <taxon>Triticeae</taxon>
        <taxon>Triticinae</taxon>
        <taxon>Aegilops</taxon>
    </lineage>
</organism>
<reference evidence="1" key="4">
    <citation type="submission" date="2019-03" db="UniProtKB">
        <authorList>
            <consortium name="EnsemblPlants"/>
        </authorList>
    </citation>
    <scope>IDENTIFICATION</scope>
</reference>
<dbReference type="EnsemblPlants" id="AET3Gv20200400.24">
    <property type="protein sequence ID" value="AET3Gv20200400.24"/>
    <property type="gene ID" value="AET3Gv20200400"/>
</dbReference>
<proteinExistence type="predicted"/>
<protein>
    <submittedName>
        <fullName evidence="1">Uncharacterized protein</fullName>
    </submittedName>
</protein>